<dbReference type="Pfam" id="PF05742">
    <property type="entry name" value="TANGO2"/>
    <property type="match status" value="2"/>
</dbReference>
<protein>
    <submittedName>
        <fullName evidence="1">Uncharacterized protein</fullName>
    </submittedName>
</protein>
<reference evidence="1" key="1">
    <citation type="submission" date="2021-11" db="EMBL/GenBank/DDBJ databases">
        <authorList>
            <person name="Herlambang A."/>
            <person name="Guo Y."/>
            <person name="Takashima Y."/>
            <person name="Nishizawa T."/>
        </authorList>
    </citation>
    <scope>NUCLEOTIDE SEQUENCE</scope>
    <source>
        <strain evidence="1">E1425</strain>
    </source>
</reference>
<proteinExistence type="predicted"/>
<dbReference type="PANTHER" id="PTHR17985:SF8">
    <property type="entry name" value="TRANSPORT AND GOLGI ORGANIZATION PROTEIN 2 HOMOLOG"/>
    <property type="match status" value="1"/>
</dbReference>
<dbReference type="AlphaFoldDB" id="A0A9P3HGK6"/>
<name>A0A9P3HGK6_9FUNG</name>
<keyword evidence="2" id="KW-1185">Reference proteome</keyword>
<accession>A0A9P3HGK6</accession>
<gene>
    <name evidence="1" type="ORF">EMPS_08527</name>
</gene>
<dbReference type="Proteomes" id="UP000827284">
    <property type="component" value="Unassembled WGS sequence"/>
</dbReference>
<dbReference type="GO" id="GO:0009306">
    <property type="term" value="P:protein secretion"/>
    <property type="evidence" value="ECO:0007669"/>
    <property type="project" value="TreeGrafter"/>
</dbReference>
<reference evidence="1" key="2">
    <citation type="journal article" date="2022" name="Microbiol. Resour. Announc.">
        <title>Whole-Genome Sequence of Entomortierella parvispora E1425, a Mucoromycotan Fungus Associated with Burkholderiaceae-Related Endosymbiotic Bacteria.</title>
        <authorList>
            <person name="Herlambang A."/>
            <person name="Guo Y."/>
            <person name="Takashima Y."/>
            <person name="Narisawa K."/>
            <person name="Ohta H."/>
            <person name="Nishizawa T."/>
        </authorList>
    </citation>
    <scope>NUCLEOTIDE SEQUENCE</scope>
    <source>
        <strain evidence="1">E1425</strain>
    </source>
</reference>
<evidence type="ECO:0000313" key="1">
    <source>
        <dbReference type="EMBL" id="GJJ76168.1"/>
    </source>
</evidence>
<comment type="caution">
    <text evidence="1">The sequence shown here is derived from an EMBL/GenBank/DDBJ whole genome shotgun (WGS) entry which is preliminary data.</text>
</comment>
<dbReference type="PANTHER" id="PTHR17985">
    <property type="entry name" value="SER/THR-RICH PROTEIN T10 IN DGCR REGION"/>
    <property type="match status" value="1"/>
</dbReference>
<organism evidence="1 2">
    <name type="scientific">Entomortierella parvispora</name>
    <dbReference type="NCBI Taxonomy" id="205924"/>
    <lineage>
        <taxon>Eukaryota</taxon>
        <taxon>Fungi</taxon>
        <taxon>Fungi incertae sedis</taxon>
        <taxon>Mucoromycota</taxon>
        <taxon>Mortierellomycotina</taxon>
        <taxon>Mortierellomycetes</taxon>
        <taxon>Mortierellales</taxon>
        <taxon>Mortierellaceae</taxon>
        <taxon>Entomortierella</taxon>
    </lineage>
</organism>
<dbReference type="EMBL" id="BQFW01000012">
    <property type="protein sequence ID" value="GJJ76168.1"/>
    <property type="molecule type" value="Genomic_DNA"/>
</dbReference>
<dbReference type="GO" id="GO:0005794">
    <property type="term" value="C:Golgi apparatus"/>
    <property type="evidence" value="ECO:0007669"/>
    <property type="project" value="TreeGrafter"/>
</dbReference>
<dbReference type="OrthoDB" id="191601at2759"/>
<sequence length="449" mass="49723">MCILLWTLPNCSHPRFKFAFASNRDEFMARSTSRADFWDLDSIIKQANRVETAATGAGAYADDNGDFASPIGVGILSGQDLQPATTKNYIMDEFEVPSVTTTTDEPAKKVKLQLSTDKLPGTWMGISTQGDLVALTNYRETMEYMAQKRPVKLSRGKVCGEYLIHRAVSTPSSSSSSSSAENWIKKRAQGWEDEFEGLNLLVVQNSGAHQVIGGNREGSNLTILNVDTKDASGHGEKKPITAGVSNSIFGRPWSKVETGVKALETTLEKSLDIFGTSPLKSCTFADPHHQQQPYHDVHSEETQELAWLVIQMLTLLRTNTHPLTAEESKDPSSLVMALRRRVFIPRTAFGPSVDMEYGTRSSAVVLFGREQEGVQGQVAVFVEKIWYGPRDETTGVRVEYAPDSTEGMVWWQGQVGQDQKHWRQIQGEELEALVQSARETQARAEATCL</sequence>
<dbReference type="InterPro" id="IPR008551">
    <property type="entry name" value="TANGO2"/>
</dbReference>
<dbReference type="GO" id="GO:0007030">
    <property type="term" value="P:Golgi organization"/>
    <property type="evidence" value="ECO:0007669"/>
    <property type="project" value="TreeGrafter"/>
</dbReference>
<evidence type="ECO:0000313" key="2">
    <source>
        <dbReference type="Proteomes" id="UP000827284"/>
    </source>
</evidence>